<evidence type="ECO:0000256" key="8">
    <source>
        <dbReference type="ARBA" id="ARBA00022927"/>
    </source>
</evidence>
<dbReference type="InterPro" id="IPR005078">
    <property type="entry name" value="Peptidase_C54"/>
</dbReference>
<dbReference type="GO" id="GO:0019786">
    <property type="term" value="F:protein-phosphatidylethanolamide deconjugating activity"/>
    <property type="evidence" value="ECO:0007669"/>
    <property type="project" value="InterPro"/>
</dbReference>
<evidence type="ECO:0000256" key="5">
    <source>
        <dbReference type="ARBA" id="ARBA00022670"/>
    </source>
</evidence>
<reference evidence="14" key="1">
    <citation type="submission" date="2021-06" db="EMBL/GenBank/DDBJ databases">
        <title>Parelaphostrongylus tenuis whole genome reference sequence.</title>
        <authorList>
            <person name="Garwood T.J."/>
            <person name="Larsen P.A."/>
            <person name="Fountain-Jones N.M."/>
            <person name="Garbe J.R."/>
            <person name="Macchietto M.G."/>
            <person name="Kania S.A."/>
            <person name="Gerhold R.W."/>
            <person name="Richards J.E."/>
            <person name="Wolf T.M."/>
        </authorList>
    </citation>
    <scope>NUCLEOTIDE SEQUENCE</scope>
    <source>
        <strain evidence="14">MNPRO001-30</strain>
        <tissue evidence="14">Meninges</tissue>
    </source>
</reference>
<evidence type="ECO:0000256" key="6">
    <source>
        <dbReference type="ARBA" id="ARBA00022801"/>
    </source>
</evidence>
<evidence type="ECO:0000256" key="2">
    <source>
        <dbReference type="ARBA" id="ARBA00010958"/>
    </source>
</evidence>
<evidence type="ECO:0000259" key="13">
    <source>
        <dbReference type="Pfam" id="PF03416"/>
    </source>
</evidence>
<dbReference type="SUPFAM" id="SSF54001">
    <property type="entry name" value="Cysteine proteinases"/>
    <property type="match status" value="1"/>
</dbReference>
<feature type="domain" description="Peptidase C54 catalytic" evidence="13">
    <location>
        <begin position="149"/>
        <end position="424"/>
    </location>
</feature>
<dbReference type="Pfam" id="PF03416">
    <property type="entry name" value="Peptidase_C54"/>
    <property type="match status" value="1"/>
</dbReference>
<keyword evidence="15" id="KW-1185">Reference proteome</keyword>
<evidence type="ECO:0000256" key="3">
    <source>
        <dbReference type="ARBA" id="ARBA00022448"/>
    </source>
</evidence>
<comment type="similarity">
    <text evidence="2 11">Belongs to the peptidase C54 family.</text>
</comment>
<evidence type="ECO:0000256" key="11">
    <source>
        <dbReference type="RuleBase" id="RU363115"/>
    </source>
</evidence>
<keyword evidence="3" id="KW-0813">Transport</keyword>
<evidence type="ECO:0000256" key="10">
    <source>
        <dbReference type="ARBA" id="ARBA00029362"/>
    </source>
</evidence>
<comment type="caution">
    <text evidence="14">The sequence shown here is derived from an EMBL/GenBank/DDBJ whole genome shotgun (WGS) entry which is preliminary data.</text>
</comment>
<sequence length="485" mass="55408">MNKRPALDLNLSEYSEGSLKLSNAVAIAEQDSSPQKESSSTTSDCREFKASPDSYGGQMEPVSSEWWRNKLRNAGSLWPSWRSSSEKPDSTSLGWKNKLSSMWNSVKYSGTWMHLSDDDYSSQDFKFIILLGRFYSPEGSENVCGASFSDFCRDYYSRIWITYRTGMPPLLGSGTTTDCVVNRMSREWRVFERKQSSSLKELRRQLRSDPLAEAQLEILKLFEDCQSAPLGIHRLLEISSADGTSANPIGRWYAPSEVLSLVKKALRLSLSPLTSDLSLLLAVDGQVVAGDAERESHAWSKRLLLFVPLRLGTNRVNSLYKHHIWHMFSLRTCLGILGGKPDHSLYFIGCFGHDVIYLDPHVAHEYVPICTWDRSSFDGEEKREKRKHPLSTYHCRSFTKMAMKDMDPSCVVGFLFRSREEMDDSFRILNLNQVIDMDMGPGEGSKRTKDPIFSVRYHETPMYDTRQEVTDDDRRQALEHGFEML</sequence>
<evidence type="ECO:0000313" key="15">
    <source>
        <dbReference type="Proteomes" id="UP001196413"/>
    </source>
</evidence>
<dbReference type="GO" id="GO:0005737">
    <property type="term" value="C:cytoplasm"/>
    <property type="evidence" value="ECO:0007669"/>
    <property type="project" value="UniProtKB-SubCell"/>
</dbReference>
<organism evidence="14 15">
    <name type="scientific">Parelaphostrongylus tenuis</name>
    <name type="common">Meningeal worm</name>
    <dbReference type="NCBI Taxonomy" id="148309"/>
    <lineage>
        <taxon>Eukaryota</taxon>
        <taxon>Metazoa</taxon>
        <taxon>Ecdysozoa</taxon>
        <taxon>Nematoda</taxon>
        <taxon>Chromadorea</taxon>
        <taxon>Rhabditida</taxon>
        <taxon>Rhabditina</taxon>
        <taxon>Rhabditomorpha</taxon>
        <taxon>Strongyloidea</taxon>
        <taxon>Metastrongylidae</taxon>
        <taxon>Parelaphostrongylus</taxon>
    </lineage>
</organism>
<comment type="catalytic activity">
    <reaction evidence="10">
        <text>[protein]-C-terminal L-amino acid-glycyl-phosphatidylethanolamide + H2O = [protein]-C-terminal L-amino acid-glycine + a 1,2-diacyl-sn-glycero-3-phosphoethanolamine</text>
        <dbReference type="Rhea" id="RHEA:67548"/>
        <dbReference type="Rhea" id="RHEA-COMP:17323"/>
        <dbReference type="Rhea" id="RHEA-COMP:17324"/>
        <dbReference type="ChEBI" id="CHEBI:15377"/>
        <dbReference type="ChEBI" id="CHEBI:64612"/>
        <dbReference type="ChEBI" id="CHEBI:172940"/>
        <dbReference type="ChEBI" id="CHEBI:172941"/>
    </reaction>
    <physiologicalReaction direction="left-to-right" evidence="10">
        <dbReference type="Rhea" id="RHEA:67549"/>
    </physiologicalReaction>
</comment>
<keyword evidence="4 11" id="KW-0963">Cytoplasm</keyword>
<evidence type="ECO:0000256" key="9">
    <source>
        <dbReference type="ARBA" id="ARBA00023006"/>
    </source>
</evidence>
<dbReference type="GO" id="GO:0004197">
    <property type="term" value="F:cysteine-type endopeptidase activity"/>
    <property type="evidence" value="ECO:0007669"/>
    <property type="project" value="TreeGrafter"/>
</dbReference>
<evidence type="ECO:0000256" key="12">
    <source>
        <dbReference type="SAM" id="MobiDB-lite"/>
    </source>
</evidence>
<evidence type="ECO:0000256" key="7">
    <source>
        <dbReference type="ARBA" id="ARBA00022807"/>
    </source>
</evidence>
<accession>A0AAD5NCH0</accession>
<gene>
    <name evidence="14" type="ORF">KIN20_026230</name>
</gene>
<comment type="subcellular location">
    <subcellularLocation>
        <location evidence="1 11">Cytoplasm</location>
    </subcellularLocation>
</comment>
<keyword evidence="8 11" id="KW-0653">Protein transport</keyword>
<keyword evidence="5 11" id="KW-0645">Protease</keyword>
<dbReference type="PANTHER" id="PTHR22624">
    <property type="entry name" value="CYSTEINE PROTEASE ATG4"/>
    <property type="match status" value="1"/>
</dbReference>
<keyword evidence="7" id="KW-0788">Thiol protease</keyword>
<proteinExistence type="inferred from homology"/>
<dbReference type="PANTHER" id="PTHR22624:SF52">
    <property type="entry name" value="CYSTEINE PROTEASE"/>
    <property type="match status" value="1"/>
</dbReference>
<dbReference type="GO" id="GO:0035973">
    <property type="term" value="P:aggrephagy"/>
    <property type="evidence" value="ECO:0007669"/>
    <property type="project" value="TreeGrafter"/>
</dbReference>
<dbReference type="GO" id="GO:0034727">
    <property type="term" value="P:piecemeal microautophagy of the nucleus"/>
    <property type="evidence" value="ECO:0007669"/>
    <property type="project" value="TreeGrafter"/>
</dbReference>
<keyword evidence="9 11" id="KW-0072">Autophagy</keyword>
<evidence type="ECO:0000256" key="1">
    <source>
        <dbReference type="ARBA" id="ARBA00004496"/>
    </source>
</evidence>
<dbReference type="GO" id="GO:0016485">
    <property type="term" value="P:protein processing"/>
    <property type="evidence" value="ECO:0007669"/>
    <property type="project" value="TreeGrafter"/>
</dbReference>
<dbReference type="InterPro" id="IPR046792">
    <property type="entry name" value="Peptidase_C54_cat"/>
</dbReference>
<dbReference type="EC" id="3.4.22.-" evidence="11"/>
<feature type="region of interest" description="Disordered" evidence="12">
    <location>
        <begin position="27"/>
        <end position="57"/>
    </location>
</feature>
<protein>
    <recommendedName>
        <fullName evidence="11">Cysteine protease</fullName>
        <ecNumber evidence="11">3.4.22.-</ecNumber>
    </recommendedName>
</protein>
<dbReference type="GO" id="GO:0000045">
    <property type="term" value="P:autophagosome assembly"/>
    <property type="evidence" value="ECO:0007669"/>
    <property type="project" value="TreeGrafter"/>
</dbReference>
<name>A0AAD5NCH0_PARTN</name>
<dbReference type="GO" id="GO:0015031">
    <property type="term" value="P:protein transport"/>
    <property type="evidence" value="ECO:0007669"/>
    <property type="project" value="UniProtKB-KW"/>
</dbReference>
<dbReference type="GO" id="GO:0000423">
    <property type="term" value="P:mitophagy"/>
    <property type="evidence" value="ECO:0007669"/>
    <property type="project" value="TreeGrafter"/>
</dbReference>
<dbReference type="EMBL" id="JAHQIW010005360">
    <property type="protein sequence ID" value="KAJ1365794.1"/>
    <property type="molecule type" value="Genomic_DNA"/>
</dbReference>
<dbReference type="InterPro" id="IPR038765">
    <property type="entry name" value="Papain-like_cys_pep_sf"/>
</dbReference>
<feature type="compositionally biased region" description="Low complexity" evidence="12">
    <location>
        <begin position="29"/>
        <end position="43"/>
    </location>
</feature>
<dbReference type="Proteomes" id="UP001196413">
    <property type="component" value="Unassembled WGS sequence"/>
</dbReference>
<dbReference type="AlphaFoldDB" id="A0AAD5NCH0"/>
<keyword evidence="6 11" id="KW-0378">Hydrolase</keyword>
<evidence type="ECO:0000256" key="4">
    <source>
        <dbReference type="ARBA" id="ARBA00022490"/>
    </source>
</evidence>
<comment type="function">
    <text evidence="11">Cysteine protease that plays a key role in autophagy by mediating both proteolytic activation and delipidation of ATG8 family proteins.</text>
</comment>
<evidence type="ECO:0000313" key="14">
    <source>
        <dbReference type="EMBL" id="KAJ1365794.1"/>
    </source>
</evidence>